<dbReference type="EMBL" id="BSTK01000002">
    <property type="protein sequence ID" value="GLY83636.1"/>
    <property type="molecule type" value="Genomic_DNA"/>
</dbReference>
<evidence type="ECO:0000313" key="2">
    <source>
        <dbReference type="Proteomes" id="UP001165074"/>
    </source>
</evidence>
<proteinExistence type="predicted"/>
<gene>
    <name evidence="1" type="ORF">Airi02_015650</name>
</gene>
<reference evidence="1" key="1">
    <citation type="submission" date="2023-03" db="EMBL/GenBank/DDBJ databases">
        <title>Actinoallomurus iriomotensis NBRC 103684.</title>
        <authorList>
            <person name="Ichikawa N."/>
            <person name="Sato H."/>
            <person name="Tonouchi N."/>
        </authorList>
    </citation>
    <scope>NUCLEOTIDE SEQUENCE</scope>
    <source>
        <strain evidence="1">NBRC 103684</strain>
    </source>
</reference>
<protein>
    <submittedName>
        <fullName evidence="1">Uncharacterized protein</fullName>
    </submittedName>
</protein>
<dbReference type="Proteomes" id="UP001165074">
    <property type="component" value="Unassembled WGS sequence"/>
</dbReference>
<comment type="caution">
    <text evidence="1">The sequence shown here is derived from an EMBL/GenBank/DDBJ whole genome shotgun (WGS) entry which is preliminary data.</text>
</comment>
<keyword evidence="2" id="KW-1185">Reference proteome</keyword>
<accession>A0A9W6RVX8</accession>
<evidence type="ECO:0000313" key="1">
    <source>
        <dbReference type="EMBL" id="GLY83636.1"/>
    </source>
</evidence>
<name>A0A9W6RVX8_9ACTN</name>
<organism evidence="1 2">
    <name type="scientific">Actinoallomurus iriomotensis</name>
    <dbReference type="NCBI Taxonomy" id="478107"/>
    <lineage>
        <taxon>Bacteria</taxon>
        <taxon>Bacillati</taxon>
        <taxon>Actinomycetota</taxon>
        <taxon>Actinomycetes</taxon>
        <taxon>Streptosporangiales</taxon>
        <taxon>Thermomonosporaceae</taxon>
        <taxon>Actinoallomurus</taxon>
    </lineage>
</organism>
<dbReference type="AlphaFoldDB" id="A0A9W6RVX8"/>
<dbReference type="RefSeq" id="WP_285568164.1">
    <property type="nucleotide sequence ID" value="NZ_BSTK01000002.1"/>
</dbReference>
<sequence>MDDRNAMDDRTRASLQGIAGAFLSEEPATRLRGGEADLGAFLPDAPGFEDGLQD</sequence>